<proteinExistence type="predicted"/>
<dbReference type="PANTHER" id="PTHR34846">
    <property type="entry name" value="4-CARBOXYMUCONOLACTONE DECARBOXYLASE FAMILY PROTEIN (AFU_ORTHOLOGUE AFUA_6G11590)"/>
    <property type="match status" value="1"/>
</dbReference>
<name>A0A7I7YQQ5_9MYCO</name>
<dbReference type="Gene3D" id="1.20.1290.10">
    <property type="entry name" value="AhpD-like"/>
    <property type="match status" value="2"/>
</dbReference>
<dbReference type="AlphaFoldDB" id="A0A7I7YQQ5"/>
<evidence type="ECO:0000313" key="1">
    <source>
        <dbReference type="EMBL" id="BBZ43492.1"/>
    </source>
</evidence>
<accession>A0A7I7YQQ5</accession>
<dbReference type="RefSeq" id="WP_085271291.1">
    <property type="nucleotide sequence ID" value="NZ_AP022614.1"/>
</dbReference>
<dbReference type="OrthoDB" id="4704294at2"/>
<dbReference type="PANTHER" id="PTHR34846:SF5">
    <property type="entry name" value="CARBOXYMUCONOLACTONE DECARBOXYLASE-LIKE DOMAIN-CONTAINING PROTEIN"/>
    <property type="match status" value="1"/>
</dbReference>
<dbReference type="SUPFAM" id="SSF69118">
    <property type="entry name" value="AhpD-like"/>
    <property type="match status" value="1"/>
</dbReference>
<keyword evidence="2" id="KW-1185">Reference proteome</keyword>
<dbReference type="EMBL" id="AP022614">
    <property type="protein sequence ID" value="BBZ43492.1"/>
    <property type="molecule type" value="Genomic_DNA"/>
</dbReference>
<dbReference type="Proteomes" id="UP000467105">
    <property type="component" value="Chromosome"/>
</dbReference>
<gene>
    <name evidence="1" type="ORF">MPRM_07730</name>
</gene>
<evidence type="ECO:0000313" key="2">
    <source>
        <dbReference type="Proteomes" id="UP000467105"/>
    </source>
</evidence>
<reference evidence="1 2" key="1">
    <citation type="journal article" date="2019" name="Emerg. Microbes Infect.">
        <title>Comprehensive subspecies identification of 175 nontuberculous mycobacteria species based on 7547 genomic profiles.</title>
        <authorList>
            <person name="Matsumoto Y."/>
            <person name="Kinjo T."/>
            <person name="Motooka D."/>
            <person name="Nabeya D."/>
            <person name="Jung N."/>
            <person name="Uechi K."/>
            <person name="Horii T."/>
            <person name="Iida T."/>
            <person name="Fujita J."/>
            <person name="Nakamura S."/>
        </authorList>
    </citation>
    <scope>NUCLEOTIDE SEQUENCE [LARGE SCALE GENOMIC DNA]</scope>
    <source>
        <strain evidence="1 2">JCM 14742</strain>
    </source>
</reference>
<protein>
    <submittedName>
        <fullName evidence="1">Uncharacterized protein</fullName>
    </submittedName>
</protein>
<sequence length="138" mass="14939">MARLPLADANGYTDPAYRLIANAPNVFGGWVAMVDELSASPTFDVRTRELIISRVAELQDCRYPLGRHPLPAELTDTERAALGVVDELCTTHRLTDESFAAARSVFGDEALTELLMIVGCYYGLALVLNAAELEVGAP</sequence>
<dbReference type="InterPro" id="IPR029032">
    <property type="entry name" value="AhpD-like"/>
</dbReference>
<organism evidence="1 2">
    <name type="scientific">Mycobacterium parmense</name>
    <dbReference type="NCBI Taxonomy" id="185642"/>
    <lineage>
        <taxon>Bacteria</taxon>
        <taxon>Bacillati</taxon>
        <taxon>Actinomycetota</taxon>
        <taxon>Actinomycetes</taxon>
        <taxon>Mycobacteriales</taxon>
        <taxon>Mycobacteriaceae</taxon>
        <taxon>Mycobacterium</taxon>
        <taxon>Mycobacterium simiae complex</taxon>
    </lineage>
</organism>